<dbReference type="PANTHER" id="PTHR30373:SF8">
    <property type="entry name" value="BLL7265 PROTEIN"/>
    <property type="match status" value="1"/>
</dbReference>
<dbReference type="Proteomes" id="UP001210231">
    <property type="component" value="Unassembled WGS sequence"/>
</dbReference>
<dbReference type="RefSeq" id="WP_407030914.1">
    <property type="nucleotide sequence ID" value="NZ_JAQGEF010000006.1"/>
</dbReference>
<gene>
    <name evidence="2" type="ORF">O3P16_07200</name>
</gene>
<keyword evidence="3" id="KW-1185">Reference proteome</keyword>
<name>A0ABT4UIC8_9BACT</name>
<protein>
    <submittedName>
        <fullName evidence="2">TPM domain-containing protein</fullName>
    </submittedName>
</protein>
<dbReference type="PANTHER" id="PTHR30373">
    <property type="entry name" value="UPF0603 PROTEIN YGCG"/>
    <property type="match status" value="1"/>
</dbReference>
<feature type="domain" description="TPM" evidence="1">
    <location>
        <begin position="12"/>
        <end position="130"/>
    </location>
</feature>
<comment type="caution">
    <text evidence="2">The sequence shown here is derived from an EMBL/GenBank/DDBJ whole genome shotgun (WGS) entry which is preliminary data.</text>
</comment>
<dbReference type="InterPro" id="IPR007621">
    <property type="entry name" value="TPM_dom"/>
</dbReference>
<reference evidence="2 3" key="1">
    <citation type="submission" date="2022-12" db="EMBL/GenBank/DDBJ databases">
        <title>Chitinophagaceae gen. sp. nov., a new member of the family Chitinophagaceae, isolated from soil in a chemical factory.</title>
        <authorList>
            <person name="Ke Z."/>
        </authorList>
    </citation>
    <scope>NUCLEOTIDE SEQUENCE [LARGE SCALE GENOMIC DNA]</scope>
    <source>
        <strain evidence="2 3">LY-5</strain>
    </source>
</reference>
<evidence type="ECO:0000313" key="3">
    <source>
        <dbReference type="Proteomes" id="UP001210231"/>
    </source>
</evidence>
<dbReference type="Pfam" id="PF04536">
    <property type="entry name" value="TPM_phosphatase"/>
    <property type="match status" value="1"/>
</dbReference>
<evidence type="ECO:0000313" key="2">
    <source>
        <dbReference type="EMBL" id="MDA3614589.1"/>
    </source>
</evidence>
<proteinExistence type="predicted"/>
<evidence type="ECO:0000259" key="1">
    <source>
        <dbReference type="Pfam" id="PF04536"/>
    </source>
</evidence>
<dbReference type="Gene3D" id="3.10.310.50">
    <property type="match status" value="1"/>
</dbReference>
<accession>A0ABT4UIC8</accession>
<sequence>MGIFNFLHKKPKDFFTDAEEQEIVAAIKQAEIRTSGEVRVYIESKCNYVNALDRASEVFLSLEMFNTKERNATLIYVALKDHQAAILGDTGIAAKVGADFWNDEIAAMLGHFKNNNIKDGMVAIINDIGDVLHTHFPYDNVNDVNELPDDIVFGK</sequence>
<organism evidence="2 3">
    <name type="scientific">Polluticaenibacter yanchengensis</name>
    <dbReference type="NCBI Taxonomy" id="3014562"/>
    <lineage>
        <taxon>Bacteria</taxon>
        <taxon>Pseudomonadati</taxon>
        <taxon>Bacteroidota</taxon>
        <taxon>Chitinophagia</taxon>
        <taxon>Chitinophagales</taxon>
        <taxon>Chitinophagaceae</taxon>
        <taxon>Polluticaenibacter</taxon>
    </lineage>
</organism>
<dbReference type="EMBL" id="JAQGEF010000006">
    <property type="protein sequence ID" value="MDA3614589.1"/>
    <property type="molecule type" value="Genomic_DNA"/>
</dbReference>